<dbReference type="UniPathway" id="UPA00219"/>
<dbReference type="InterPro" id="IPR002477">
    <property type="entry name" value="Peptidoglycan-bd-like"/>
</dbReference>
<evidence type="ECO:0000256" key="10">
    <source>
        <dbReference type="SAM" id="MobiDB-lite"/>
    </source>
</evidence>
<dbReference type="Pfam" id="PF01471">
    <property type="entry name" value="PG_binding_1"/>
    <property type="match status" value="1"/>
</dbReference>
<dbReference type="SUPFAM" id="SSF47090">
    <property type="entry name" value="PGBD-like"/>
    <property type="match status" value="1"/>
</dbReference>
<dbReference type="InterPro" id="IPR005490">
    <property type="entry name" value="LD_TPept_cat_dom"/>
</dbReference>
<dbReference type="GO" id="GO:0071972">
    <property type="term" value="F:peptidoglycan L,D-transpeptidase activity"/>
    <property type="evidence" value="ECO:0007669"/>
    <property type="project" value="TreeGrafter"/>
</dbReference>
<proteinExistence type="inferred from homology"/>
<dbReference type="GO" id="GO:0005576">
    <property type="term" value="C:extracellular region"/>
    <property type="evidence" value="ECO:0007669"/>
    <property type="project" value="TreeGrafter"/>
</dbReference>
<evidence type="ECO:0000256" key="7">
    <source>
        <dbReference type="ARBA" id="ARBA00022984"/>
    </source>
</evidence>
<evidence type="ECO:0000259" key="11">
    <source>
        <dbReference type="PROSITE" id="PS52029"/>
    </source>
</evidence>
<dbReference type="InterPro" id="IPR038063">
    <property type="entry name" value="Transpep_catalytic_dom"/>
</dbReference>
<gene>
    <name evidence="12" type="ORF">MEBOL_004491</name>
</gene>
<feature type="active site" description="Proton donor/acceptor" evidence="9">
    <location>
        <position position="224"/>
    </location>
</feature>
<evidence type="ECO:0000256" key="3">
    <source>
        <dbReference type="ARBA" id="ARBA00022676"/>
    </source>
</evidence>
<dbReference type="CDD" id="cd16913">
    <property type="entry name" value="YkuD_like"/>
    <property type="match status" value="1"/>
</dbReference>
<feature type="active site" description="Nucleophile" evidence="9">
    <location>
        <position position="240"/>
    </location>
</feature>
<dbReference type="Proteomes" id="UP000217289">
    <property type="component" value="Chromosome"/>
</dbReference>
<dbReference type="Pfam" id="PF03734">
    <property type="entry name" value="YkuD"/>
    <property type="match status" value="1"/>
</dbReference>
<dbReference type="Gene3D" id="1.10.101.10">
    <property type="entry name" value="PGBD-like superfamily/PGBD"/>
    <property type="match status" value="1"/>
</dbReference>
<protein>
    <submittedName>
        <fullName evidence="12">ErfK/YbiS/YcfS/YnhG family protein</fullName>
    </submittedName>
</protein>
<dbReference type="GO" id="GO:0071555">
    <property type="term" value="P:cell wall organization"/>
    <property type="evidence" value="ECO:0007669"/>
    <property type="project" value="UniProtKB-UniRule"/>
</dbReference>
<organism evidence="12 13">
    <name type="scientific">Melittangium boletus DSM 14713</name>
    <dbReference type="NCBI Taxonomy" id="1294270"/>
    <lineage>
        <taxon>Bacteria</taxon>
        <taxon>Pseudomonadati</taxon>
        <taxon>Myxococcota</taxon>
        <taxon>Myxococcia</taxon>
        <taxon>Myxococcales</taxon>
        <taxon>Cystobacterineae</taxon>
        <taxon>Archangiaceae</taxon>
        <taxon>Melittangium</taxon>
    </lineage>
</organism>
<dbReference type="InterPro" id="IPR050979">
    <property type="entry name" value="LD-transpeptidase"/>
</dbReference>
<feature type="region of interest" description="Disordered" evidence="10">
    <location>
        <begin position="1"/>
        <end position="29"/>
    </location>
</feature>
<feature type="compositionally biased region" description="Pro residues" evidence="10">
    <location>
        <begin position="9"/>
        <end position="20"/>
    </location>
</feature>
<keyword evidence="6 9" id="KW-0133">Cell shape</keyword>
<feature type="domain" description="L,D-TPase catalytic" evidence="11">
    <location>
        <begin position="141"/>
        <end position="264"/>
    </location>
</feature>
<evidence type="ECO:0000313" key="12">
    <source>
        <dbReference type="EMBL" id="ATB31029.1"/>
    </source>
</evidence>
<evidence type="ECO:0000256" key="4">
    <source>
        <dbReference type="ARBA" id="ARBA00022679"/>
    </source>
</evidence>
<dbReference type="GO" id="GO:0008360">
    <property type="term" value="P:regulation of cell shape"/>
    <property type="evidence" value="ECO:0007669"/>
    <property type="project" value="UniProtKB-UniRule"/>
</dbReference>
<dbReference type="Gene3D" id="2.40.440.10">
    <property type="entry name" value="L,D-transpeptidase catalytic domain-like"/>
    <property type="match status" value="1"/>
</dbReference>
<evidence type="ECO:0000256" key="8">
    <source>
        <dbReference type="ARBA" id="ARBA00023316"/>
    </source>
</evidence>
<comment type="similarity">
    <text evidence="2">Belongs to the YkuD family.</text>
</comment>
<keyword evidence="5" id="KW-0378">Hydrolase</keyword>
<keyword evidence="8 9" id="KW-0961">Cell wall biogenesis/degradation</keyword>
<dbReference type="GO" id="GO:0016757">
    <property type="term" value="F:glycosyltransferase activity"/>
    <property type="evidence" value="ECO:0007669"/>
    <property type="project" value="UniProtKB-KW"/>
</dbReference>
<dbReference type="SUPFAM" id="SSF141523">
    <property type="entry name" value="L,D-transpeptidase catalytic domain-like"/>
    <property type="match status" value="1"/>
</dbReference>
<dbReference type="GO" id="GO:0018104">
    <property type="term" value="P:peptidoglycan-protein cross-linking"/>
    <property type="evidence" value="ECO:0007669"/>
    <property type="project" value="TreeGrafter"/>
</dbReference>
<evidence type="ECO:0000256" key="6">
    <source>
        <dbReference type="ARBA" id="ARBA00022960"/>
    </source>
</evidence>
<evidence type="ECO:0000313" key="13">
    <source>
        <dbReference type="Proteomes" id="UP000217289"/>
    </source>
</evidence>
<dbReference type="PANTHER" id="PTHR30582:SF24">
    <property type="entry name" value="L,D-TRANSPEPTIDASE ERFK_SRFK-RELATED"/>
    <property type="match status" value="1"/>
</dbReference>
<comment type="pathway">
    <text evidence="1 9">Cell wall biogenesis; peptidoglycan biosynthesis.</text>
</comment>
<dbReference type="EMBL" id="CP022163">
    <property type="protein sequence ID" value="ATB31029.1"/>
    <property type="molecule type" value="Genomic_DNA"/>
</dbReference>
<keyword evidence="13" id="KW-1185">Reference proteome</keyword>
<keyword evidence="4" id="KW-0808">Transferase</keyword>
<dbReference type="InterPro" id="IPR036366">
    <property type="entry name" value="PGBDSf"/>
</dbReference>
<dbReference type="PROSITE" id="PS52029">
    <property type="entry name" value="LD_TPASE"/>
    <property type="match status" value="1"/>
</dbReference>
<evidence type="ECO:0000256" key="5">
    <source>
        <dbReference type="ARBA" id="ARBA00022801"/>
    </source>
</evidence>
<dbReference type="OrthoDB" id="9787225at2"/>
<reference evidence="12 13" key="1">
    <citation type="submission" date="2017-06" db="EMBL/GenBank/DDBJ databases">
        <authorList>
            <person name="Kim H.J."/>
            <person name="Triplett B.A."/>
        </authorList>
    </citation>
    <scope>NUCLEOTIDE SEQUENCE [LARGE SCALE GENOMIC DNA]</scope>
    <source>
        <strain evidence="12 13">DSM 14713</strain>
    </source>
</reference>
<sequence>MTQDSTGSSPPPTAAPPPDGGEPEPLGNERFAHVPELAPVLAGKATLGSGAKGPAVRAVQQALIDLGFSLYGGADGGFGPQSAKAVRNFQVHARTAFPQVRAHATVDAATLRALDALTPPPGQKGQLRHLPAPRYQGTAVRVVVVKNEHRTFLFTPEGQLQAIFGNAVGTRYTQTDSGLKKVTGKLDEAAAHALGQKLWGGFVFGPRLVDLSWANGARSGEELHGTNAPLQLGEDVSHGCIRHDNTAIIALYDALSVGDKVAIVDSINDPHLERPAEPSGKPDLGTAVASR</sequence>
<dbReference type="KEGG" id="mbd:MEBOL_004491"/>
<feature type="region of interest" description="Disordered" evidence="10">
    <location>
        <begin position="270"/>
        <end position="291"/>
    </location>
</feature>
<keyword evidence="7 9" id="KW-0573">Peptidoglycan synthesis</keyword>
<accession>A0A250IGT6</accession>
<name>A0A250IGT6_9BACT</name>
<dbReference type="InterPro" id="IPR036365">
    <property type="entry name" value="PGBD-like_sf"/>
</dbReference>
<keyword evidence="3" id="KW-0328">Glycosyltransferase</keyword>
<evidence type="ECO:0000256" key="2">
    <source>
        <dbReference type="ARBA" id="ARBA00005992"/>
    </source>
</evidence>
<dbReference type="PANTHER" id="PTHR30582">
    <property type="entry name" value="L,D-TRANSPEPTIDASE"/>
    <property type="match status" value="1"/>
</dbReference>
<dbReference type="AlphaFoldDB" id="A0A250IGT6"/>
<evidence type="ECO:0000256" key="9">
    <source>
        <dbReference type="PROSITE-ProRule" id="PRU01373"/>
    </source>
</evidence>
<dbReference type="RefSeq" id="WP_095979409.1">
    <property type="nucleotide sequence ID" value="NZ_CP022163.1"/>
</dbReference>
<evidence type="ECO:0000256" key="1">
    <source>
        <dbReference type="ARBA" id="ARBA00004752"/>
    </source>
</evidence>